<evidence type="ECO:0000256" key="1">
    <source>
        <dbReference type="ARBA" id="ARBA00008791"/>
    </source>
</evidence>
<dbReference type="EMBL" id="JBHTGL010000008">
    <property type="protein sequence ID" value="MFD0626637.1"/>
    <property type="molecule type" value="Genomic_DNA"/>
</dbReference>
<reference evidence="5" key="1">
    <citation type="journal article" date="2019" name="Int. J. Syst. Evol. Microbiol.">
        <title>The Global Catalogue of Microorganisms (GCM) 10K type strain sequencing project: providing services to taxonomists for standard genome sequencing and annotation.</title>
        <authorList>
            <consortium name="The Broad Institute Genomics Platform"/>
            <consortium name="The Broad Institute Genome Sequencing Center for Infectious Disease"/>
            <person name="Wu L."/>
            <person name="Ma J."/>
        </authorList>
    </citation>
    <scope>NUCLEOTIDE SEQUENCE [LARGE SCALE GENOMIC DNA]</scope>
    <source>
        <strain evidence="5">JCM 12607</strain>
    </source>
</reference>
<dbReference type="PANTHER" id="PTHR46553">
    <property type="entry name" value="ADENINE NUCLEOTIDE ALPHA HYDROLASES-LIKE SUPERFAMILY PROTEIN"/>
    <property type="match status" value="1"/>
</dbReference>
<dbReference type="SUPFAM" id="SSF52402">
    <property type="entry name" value="Adenine nucleotide alpha hydrolases-like"/>
    <property type="match status" value="2"/>
</dbReference>
<feature type="region of interest" description="Disordered" evidence="2">
    <location>
        <begin position="138"/>
        <end position="163"/>
    </location>
</feature>
<keyword evidence="5" id="KW-1185">Reference proteome</keyword>
<proteinExistence type="inferred from homology"/>
<organism evidence="4 5">
    <name type="scientific">Streptomyces sanglieri</name>
    <dbReference type="NCBI Taxonomy" id="193460"/>
    <lineage>
        <taxon>Bacteria</taxon>
        <taxon>Bacillati</taxon>
        <taxon>Actinomycetota</taxon>
        <taxon>Actinomycetes</taxon>
        <taxon>Kitasatosporales</taxon>
        <taxon>Streptomycetaceae</taxon>
        <taxon>Streptomyces</taxon>
    </lineage>
</organism>
<dbReference type="Gene3D" id="3.40.50.620">
    <property type="entry name" value="HUPs"/>
    <property type="match status" value="2"/>
</dbReference>
<evidence type="ECO:0000313" key="4">
    <source>
        <dbReference type="EMBL" id="MFD0626637.1"/>
    </source>
</evidence>
<protein>
    <submittedName>
        <fullName evidence="4">Universal stress protein</fullName>
    </submittedName>
</protein>
<dbReference type="InterPro" id="IPR006016">
    <property type="entry name" value="UspA"/>
</dbReference>
<feature type="compositionally biased region" description="Gly residues" evidence="2">
    <location>
        <begin position="150"/>
        <end position="162"/>
    </location>
</feature>
<feature type="domain" description="UspA" evidence="3">
    <location>
        <begin position="4"/>
        <end position="136"/>
    </location>
</feature>
<dbReference type="Pfam" id="PF00582">
    <property type="entry name" value="Usp"/>
    <property type="match status" value="2"/>
</dbReference>
<dbReference type="PANTHER" id="PTHR46553:SF3">
    <property type="entry name" value="ADENINE NUCLEOTIDE ALPHA HYDROLASES-LIKE SUPERFAMILY PROTEIN"/>
    <property type="match status" value="1"/>
</dbReference>
<accession>A0ABW2X1U1</accession>
<feature type="domain" description="UspA" evidence="3">
    <location>
        <begin position="169"/>
        <end position="305"/>
    </location>
</feature>
<evidence type="ECO:0000313" key="5">
    <source>
        <dbReference type="Proteomes" id="UP001596915"/>
    </source>
</evidence>
<dbReference type="PRINTS" id="PR01438">
    <property type="entry name" value="UNVRSLSTRESS"/>
</dbReference>
<dbReference type="Proteomes" id="UP001596915">
    <property type="component" value="Unassembled WGS sequence"/>
</dbReference>
<evidence type="ECO:0000259" key="3">
    <source>
        <dbReference type="Pfam" id="PF00582"/>
    </source>
</evidence>
<sequence>MTVPVTVGLNGTPASMAAADWAAREAVLRGLPLRLVSAWEWQPFSYAPLAGSEMPEQWSIRVPEETAEELRRRYPGLDVTADRLTGPPPEVLCEAAKESELLALGSTGLGPLAGFLLGSVAMATVAHTERPVVLVRAYEGGGDGDDGEGGEAGGGDGDGGVSEAGDGAVVLGIDLSSPGDETIRFGFAAAAVRSAPLRVINGWNPPPYFGHGIGDDEGRRAEAIDRAAESMRAALAPWRERYPAVEVAEEPAIGRPARLLSEAGAGAGLVVVGRRATPRRPGQPRIGHVAHAVLHHCPAPVAVVPQAPPPTAA</sequence>
<gene>
    <name evidence="4" type="ORF">ACFQ2K_32005</name>
</gene>
<comment type="similarity">
    <text evidence="1">Belongs to the universal stress protein A family.</text>
</comment>
<comment type="caution">
    <text evidence="4">The sequence shown here is derived from an EMBL/GenBank/DDBJ whole genome shotgun (WGS) entry which is preliminary data.</text>
</comment>
<dbReference type="InterPro" id="IPR014729">
    <property type="entry name" value="Rossmann-like_a/b/a_fold"/>
</dbReference>
<name>A0ABW2X1U1_9ACTN</name>
<dbReference type="InterPro" id="IPR006015">
    <property type="entry name" value="Universal_stress_UspA"/>
</dbReference>
<evidence type="ECO:0000256" key="2">
    <source>
        <dbReference type="SAM" id="MobiDB-lite"/>
    </source>
</evidence>